<dbReference type="GO" id="GO:0003677">
    <property type="term" value="F:DNA binding"/>
    <property type="evidence" value="ECO:0007669"/>
    <property type="project" value="UniProtKB-KW"/>
</dbReference>
<dbReference type="PANTHER" id="PTHR30204">
    <property type="entry name" value="REDOX-CYCLING DRUG-SENSING TRANSCRIPTIONAL ACTIVATOR SOXR"/>
    <property type="match status" value="1"/>
</dbReference>
<dbReference type="GO" id="GO:0003700">
    <property type="term" value="F:DNA-binding transcription factor activity"/>
    <property type="evidence" value="ECO:0007669"/>
    <property type="project" value="InterPro"/>
</dbReference>
<evidence type="ECO:0000313" key="4">
    <source>
        <dbReference type="Proteomes" id="UP000069697"/>
    </source>
</evidence>
<protein>
    <submittedName>
        <fullName evidence="3">Transcriptional regulator</fullName>
    </submittedName>
</protein>
<dbReference type="PANTHER" id="PTHR30204:SF82">
    <property type="entry name" value="TRANSCRIPTIONAL REGULATOR, MERR FAMILY"/>
    <property type="match status" value="1"/>
</dbReference>
<keyword evidence="1" id="KW-0238">DNA-binding</keyword>
<accession>A0A100VP86</accession>
<dbReference type="Pfam" id="PF13411">
    <property type="entry name" value="MerR_1"/>
    <property type="match status" value="1"/>
</dbReference>
<dbReference type="PROSITE" id="PS50937">
    <property type="entry name" value="HTH_MERR_2"/>
    <property type="match status" value="1"/>
</dbReference>
<sequence>MFFSMKYVVENYNITAKTLRFYEEQGILPNISRDEKGNRVYTEQQIDWISFILCLKETGMPLSKIKEYKESYEMGNSTYLEREEMLKKHKIELQKKIEESLKHMEEINYKLAMYELQKDEVRKNPNHNFKCHGLEVNIVHTNGAEPNIQNATTNR</sequence>
<dbReference type="InterPro" id="IPR009061">
    <property type="entry name" value="DNA-bd_dom_put_sf"/>
</dbReference>
<comment type="caution">
    <text evidence="3">The sequence shown here is derived from an EMBL/GenBank/DDBJ whole genome shotgun (WGS) entry which is preliminary data.</text>
</comment>
<evidence type="ECO:0000259" key="2">
    <source>
        <dbReference type="PROSITE" id="PS50937"/>
    </source>
</evidence>
<dbReference type="InterPro" id="IPR000551">
    <property type="entry name" value="MerR-type_HTH_dom"/>
</dbReference>
<evidence type="ECO:0000313" key="3">
    <source>
        <dbReference type="EMBL" id="GAS83484.1"/>
    </source>
</evidence>
<dbReference type="SUPFAM" id="SSF46955">
    <property type="entry name" value="Putative DNA-binding domain"/>
    <property type="match status" value="1"/>
</dbReference>
<feature type="domain" description="HTH merR-type" evidence="2">
    <location>
        <begin position="1"/>
        <end position="71"/>
    </location>
</feature>
<dbReference type="Gene3D" id="1.10.1660.10">
    <property type="match status" value="1"/>
</dbReference>
<name>A0A100VP86_PAEAM</name>
<dbReference type="CDD" id="cd01109">
    <property type="entry name" value="HTH_YyaN"/>
    <property type="match status" value="1"/>
</dbReference>
<organism evidence="3 4">
    <name type="scientific">Paenibacillus amylolyticus</name>
    <dbReference type="NCBI Taxonomy" id="1451"/>
    <lineage>
        <taxon>Bacteria</taxon>
        <taxon>Bacillati</taxon>
        <taxon>Bacillota</taxon>
        <taxon>Bacilli</taxon>
        <taxon>Bacillales</taxon>
        <taxon>Paenibacillaceae</taxon>
        <taxon>Paenibacillus</taxon>
    </lineage>
</organism>
<evidence type="ECO:0000256" key="1">
    <source>
        <dbReference type="ARBA" id="ARBA00023125"/>
    </source>
</evidence>
<reference evidence="3 4" key="1">
    <citation type="journal article" date="2016" name="Genome Announc.">
        <title>Draft Genome Sequence of Paenibacillus amylolyticus Heshi-A3, Isolated from Fermented Rice Bran in a Japanese Fermented Seafood Dish.</title>
        <authorList>
            <person name="Akuzawa S."/>
            <person name="Nagaoka J."/>
            <person name="Kanekatsu M."/>
            <person name="Kubota E."/>
            <person name="Ohtake R."/>
            <person name="Suzuki T."/>
            <person name="Kanesaki Y."/>
        </authorList>
    </citation>
    <scope>NUCLEOTIDE SEQUENCE [LARGE SCALE GENOMIC DNA]</scope>
    <source>
        <strain evidence="3 4">Heshi-A3</strain>
    </source>
</reference>
<dbReference type="EMBL" id="BCNV01000001">
    <property type="protein sequence ID" value="GAS83484.1"/>
    <property type="molecule type" value="Genomic_DNA"/>
</dbReference>
<gene>
    <name evidence="3" type="ORF">PAHA3_3562</name>
</gene>
<dbReference type="SMART" id="SM00422">
    <property type="entry name" value="HTH_MERR"/>
    <property type="match status" value="1"/>
</dbReference>
<dbReference type="Proteomes" id="UP000069697">
    <property type="component" value="Unassembled WGS sequence"/>
</dbReference>
<reference evidence="4" key="2">
    <citation type="submission" date="2016-01" db="EMBL/GenBank/DDBJ databases">
        <title>Draft Genome Sequence of Paenibacillus amylolyticus Heshi-A3 that Was Isolated from Fermented Rice Bran with Aging Salted Mackerel, Which Was Named Heshiko as Traditional Fermented Seafood in Japan.</title>
        <authorList>
            <person name="Akuzawa S."/>
            <person name="Nakagawa J."/>
            <person name="Kanekatsu T."/>
            <person name="Kubota E."/>
            <person name="Ohtake R."/>
            <person name="Suzuki T."/>
            <person name="Kanesaki Y."/>
        </authorList>
    </citation>
    <scope>NUCLEOTIDE SEQUENCE [LARGE SCALE GENOMIC DNA]</scope>
    <source>
        <strain evidence="4">Heshi-A3</strain>
    </source>
</reference>
<dbReference type="InterPro" id="IPR047057">
    <property type="entry name" value="MerR_fam"/>
</dbReference>
<dbReference type="AlphaFoldDB" id="A0A100VP86"/>
<proteinExistence type="predicted"/>